<reference evidence="2 3" key="1">
    <citation type="journal article" date="2014" name="Genome Biol. Evol.">
        <title>The secreted proteins of Achlya hypogyna and Thraustotheca clavata identify the ancestral oomycete secretome and reveal gene acquisitions by horizontal gene transfer.</title>
        <authorList>
            <person name="Misner I."/>
            <person name="Blouin N."/>
            <person name="Leonard G."/>
            <person name="Richards T.A."/>
            <person name="Lane C.E."/>
        </authorList>
    </citation>
    <scope>NUCLEOTIDE SEQUENCE [LARGE SCALE GENOMIC DNA]</scope>
    <source>
        <strain evidence="2 3">ATCC 48635</strain>
    </source>
</reference>
<keyword evidence="3" id="KW-1185">Reference proteome</keyword>
<name>A0A1V9Z411_ACHHY</name>
<evidence type="ECO:0000313" key="2">
    <source>
        <dbReference type="EMBL" id="OQR92745.1"/>
    </source>
</evidence>
<organism evidence="2 3">
    <name type="scientific">Achlya hypogyna</name>
    <name type="common">Oomycete</name>
    <name type="synonym">Protoachlya hypogyna</name>
    <dbReference type="NCBI Taxonomy" id="1202772"/>
    <lineage>
        <taxon>Eukaryota</taxon>
        <taxon>Sar</taxon>
        <taxon>Stramenopiles</taxon>
        <taxon>Oomycota</taxon>
        <taxon>Saprolegniomycetes</taxon>
        <taxon>Saprolegniales</taxon>
        <taxon>Achlyaceae</taxon>
        <taxon>Achlya</taxon>
    </lineage>
</organism>
<evidence type="ECO:0000313" key="3">
    <source>
        <dbReference type="Proteomes" id="UP000243579"/>
    </source>
</evidence>
<proteinExistence type="predicted"/>
<feature type="region of interest" description="Disordered" evidence="1">
    <location>
        <begin position="91"/>
        <end position="121"/>
    </location>
</feature>
<dbReference type="EMBL" id="JNBR01000445">
    <property type="protein sequence ID" value="OQR92745.1"/>
    <property type="molecule type" value="Genomic_DNA"/>
</dbReference>
<dbReference type="Proteomes" id="UP000243579">
    <property type="component" value="Unassembled WGS sequence"/>
</dbReference>
<comment type="caution">
    <text evidence="2">The sequence shown here is derived from an EMBL/GenBank/DDBJ whole genome shotgun (WGS) entry which is preliminary data.</text>
</comment>
<gene>
    <name evidence="2" type="ORF">ACHHYP_03299</name>
</gene>
<protein>
    <submittedName>
        <fullName evidence="2">Uncharacterized protein</fullName>
    </submittedName>
</protein>
<sequence length="121" mass="13647">MGLHYAKRCETVWEKLGVRSVYVAIDVHDATVTWVNSNVSFAIDDIVAATWSPHRHVKLRVQPDAHAMMEFQFQFDSIADLEVFLADVGVNEDSPSVRGSKRRGSFTNRRKSSAGRQSLQL</sequence>
<evidence type="ECO:0000256" key="1">
    <source>
        <dbReference type="SAM" id="MobiDB-lite"/>
    </source>
</evidence>
<dbReference type="AlphaFoldDB" id="A0A1V9Z411"/>
<feature type="compositionally biased region" description="Basic residues" evidence="1">
    <location>
        <begin position="99"/>
        <end position="113"/>
    </location>
</feature>
<dbReference type="OrthoDB" id="78912at2759"/>
<accession>A0A1V9Z411</accession>